<dbReference type="NCBIfam" id="TIGR01838">
    <property type="entry name" value="PHA_synth_I"/>
    <property type="match status" value="1"/>
</dbReference>
<dbReference type="InterPro" id="IPR010941">
    <property type="entry name" value="PhaC_N"/>
</dbReference>
<evidence type="ECO:0000256" key="1">
    <source>
        <dbReference type="ARBA" id="ARBA00004496"/>
    </source>
</evidence>
<accession>A0ABU1D665</accession>
<dbReference type="InterPro" id="IPR029058">
    <property type="entry name" value="AB_hydrolase_fold"/>
</dbReference>
<evidence type="ECO:0000256" key="4">
    <source>
        <dbReference type="ARBA" id="ARBA00023315"/>
    </source>
</evidence>
<organism evidence="6 7">
    <name type="scientific">Yanghanlia caeni</name>
    <dbReference type="NCBI Taxonomy" id="3064283"/>
    <lineage>
        <taxon>Bacteria</taxon>
        <taxon>Pseudomonadati</taxon>
        <taxon>Pseudomonadota</taxon>
        <taxon>Betaproteobacteria</taxon>
        <taxon>Burkholderiales</taxon>
        <taxon>Alcaligenaceae</taxon>
        <taxon>Yanghanlia</taxon>
    </lineage>
</organism>
<keyword evidence="7" id="KW-1185">Reference proteome</keyword>
<dbReference type="PANTHER" id="PTHR36837">
    <property type="entry name" value="POLY(3-HYDROXYALKANOATE) POLYMERASE SUBUNIT PHAC"/>
    <property type="match status" value="1"/>
</dbReference>
<dbReference type="Gene3D" id="3.40.50.1820">
    <property type="entry name" value="alpha/beta hydrolase"/>
    <property type="match status" value="1"/>
</dbReference>
<dbReference type="InterPro" id="IPR010963">
    <property type="entry name" value="PHA_synth_I"/>
</dbReference>
<proteinExistence type="predicted"/>
<evidence type="ECO:0000256" key="3">
    <source>
        <dbReference type="ARBA" id="ARBA00022679"/>
    </source>
</evidence>
<comment type="subcellular location">
    <subcellularLocation>
        <location evidence="1">Cytoplasm</location>
    </subcellularLocation>
</comment>
<keyword evidence="4" id="KW-0012">Acyltransferase</keyword>
<evidence type="ECO:0000256" key="2">
    <source>
        <dbReference type="ARBA" id="ARBA00022490"/>
    </source>
</evidence>
<keyword evidence="3" id="KW-0808">Transferase</keyword>
<dbReference type="SUPFAM" id="SSF53474">
    <property type="entry name" value="alpha/beta-Hydrolases"/>
    <property type="match status" value="1"/>
</dbReference>
<evidence type="ECO:0000313" key="6">
    <source>
        <dbReference type="EMBL" id="MDR4125926.1"/>
    </source>
</evidence>
<dbReference type="Pfam" id="PF07167">
    <property type="entry name" value="PhaC_N"/>
    <property type="match status" value="1"/>
</dbReference>
<dbReference type="InterPro" id="IPR051321">
    <property type="entry name" value="PHA/PHB_synthase"/>
</dbReference>
<dbReference type="PANTHER" id="PTHR36837:SF5">
    <property type="entry name" value="POLY-3-HYDROXYBUTYRATE SYNTHASE"/>
    <property type="match status" value="1"/>
</dbReference>
<reference evidence="6 7" key="1">
    <citation type="submission" date="2023-08" db="EMBL/GenBank/DDBJ databases">
        <title>Alcaligenaceae gen. nov., a novel taxon isolated from the sludge of Yixing Pesticide Factory.</title>
        <authorList>
            <person name="Ruan L."/>
        </authorList>
    </citation>
    <scope>NUCLEOTIDE SEQUENCE [LARGE SCALE GENOMIC DNA]</scope>
    <source>
        <strain evidence="6 7">LG-2</strain>
    </source>
</reference>
<sequence length="544" mass="60002">MRIPLPPSWPGAATVAPEDLAQIQAEFSHAYAELVQQAQGGQLTPPADRRFRADPWKANPFALFSAHLWLLSGQALNRMVDAAQVSEALRNRLRFSVMQWLEATAPTNFILTNPEVQQAIVESGGQSLARGLQNLLEDMAKGRMSQTDERNFELGRNLAATPGAVIYQNALMQVIQYAPLTDQVHARPLVIIPPCINKYYILDLQPENSFVRHAVQQGHTVFLVSWRNPLPTDTDASDRATWAQYLDDGVLQALRVASNVTRQPQVNALGFCVGGTLLASALALAHGRGERPAASLTLLTTLLDFSDTGVLDVFIDELHVQAREQQLAAGGLMSARELATTFSFLRPGELVWNYVVNNYLKGQTPPAFDLLYWNSDGTNLPGPFFTWYLRNTYLENRLCRPGQVQVAGVGLDLTSLDMPAYVYASREDHIVPWKSAYASCGLLAGPRRFVMGASGHIAGVVNPPAKNRRSYWAVPGDLAPGEQAMAADAWLDSATETAGSWWPDWYEWLQQHAGRMRKAPARLGNTRHEPLEAAPGSYVRVRAL</sequence>
<protein>
    <submittedName>
        <fullName evidence="6">Class I poly(R)-hydroxyalkanoic acid synthase</fullName>
    </submittedName>
</protein>
<keyword evidence="2" id="KW-0963">Cytoplasm</keyword>
<evidence type="ECO:0000259" key="5">
    <source>
        <dbReference type="Pfam" id="PF07167"/>
    </source>
</evidence>
<feature type="domain" description="Poly-beta-hydroxybutyrate polymerase N-terminal" evidence="5">
    <location>
        <begin position="48"/>
        <end position="213"/>
    </location>
</feature>
<comment type="caution">
    <text evidence="6">The sequence shown here is derived from an EMBL/GenBank/DDBJ whole genome shotgun (WGS) entry which is preliminary data.</text>
</comment>
<gene>
    <name evidence="6" type="primary">phaC</name>
    <name evidence="6" type="ORF">Q8947_08000</name>
</gene>
<dbReference type="RefSeq" id="WP_347286980.1">
    <property type="nucleotide sequence ID" value="NZ_JAUZQE010000015.1"/>
</dbReference>
<dbReference type="Proteomes" id="UP001232156">
    <property type="component" value="Unassembled WGS sequence"/>
</dbReference>
<evidence type="ECO:0000313" key="7">
    <source>
        <dbReference type="Proteomes" id="UP001232156"/>
    </source>
</evidence>
<dbReference type="EMBL" id="JAUZQE010000015">
    <property type="protein sequence ID" value="MDR4125926.1"/>
    <property type="molecule type" value="Genomic_DNA"/>
</dbReference>
<name>A0ABU1D665_9BURK</name>